<feature type="region of interest" description="Disordered" evidence="2">
    <location>
        <begin position="740"/>
        <end position="759"/>
    </location>
</feature>
<feature type="region of interest" description="Disordered" evidence="2">
    <location>
        <begin position="1670"/>
        <end position="1709"/>
    </location>
</feature>
<feature type="region of interest" description="Disordered" evidence="2">
    <location>
        <begin position="1723"/>
        <end position="1742"/>
    </location>
</feature>
<dbReference type="SUPFAM" id="SSF48371">
    <property type="entry name" value="ARM repeat"/>
    <property type="match status" value="1"/>
</dbReference>
<evidence type="ECO:0000256" key="2">
    <source>
        <dbReference type="SAM" id="MobiDB-lite"/>
    </source>
</evidence>
<reference evidence="3 4" key="1">
    <citation type="submission" date="2014-06" db="EMBL/GenBank/DDBJ databases">
        <authorList>
            <person name="Swart Estienne"/>
        </authorList>
    </citation>
    <scope>NUCLEOTIDE SEQUENCE [LARGE SCALE GENOMIC DNA]</scope>
    <source>
        <strain evidence="3 4">130c</strain>
    </source>
</reference>
<proteinExistence type="predicted"/>
<evidence type="ECO:0000256" key="1">
    <source>
        <dbReference type="SAM" id="Coils"/>
    </source>
</evidence>
<feature type="compositionally biased region" description="Polar residues" evidence="2">
    <location>
        <begin position="1693"/>
        <end position="1709"/>
    </location>
</feature>
<dbReference type="EMBL" id="CCKQ01005608">
    <property type="protein sequence ID" value="CDW76858.1"/>
    <property type="molecule type" value="Genomic_DNA"/>
</dbReference>
<feature type="coiled-coil region" evidence="1">
    <location>
        <begin position="1328"/>
        <end position="1372"/>
    </location>
</feature>
<name>A0A078A3M3_STYLE</name>
<dbReference type="Proteomes" id="UP000039865">
    <property type="component" value="Unassembled WGS sequence"/>
</dbReference>
<protein>
    <submittedName>
        <fullName evidence="3">Uncharacterized protein</fullName>
    </submittedName>
</protein>
<dbReference type="InParanoid" id="A0A078A3M3"/>
<accession>A0A078A3M3</accession>
<dbReference type="OMA" id="KREDHYQ"/>
<sequence length="1742" mass="202875">MDQGRVTLDRQQTQQLESGFIVAQYLLKLNQIKPIEKLNTVALGGLKSSHNPTSRLFNWNTILKECEKSLIVSGDHECILEVIQSITEFEKKMVEDMKLGNRSISKRKKQKEGDQPIDIVSLNPDRSLNETESTLEYIIVSLCQALSLQPKQAAGLLTNHNHYLLHACIKGVKSNYEQILNWYQLIYTTSKHLSALTMESFATKTFHGENNNQGGYMLLNALKCGFFSESLTVAEWTSKLFAKIAQDFDNNSQLNDLYQWFVQVPTQKNGQLGGGFEATLYALNKHPQIVENVTLQIVSTFRGQFDKIIPEIRTNHAKKNLPFLPQLLCELLPFIMRQNKEDTVNILLYESGIIQECIQNSDPDTKPEQLLRAQSLSLLAEIWSLEPSLIQENKNIIEEGQTLLETVLKVFKRGCRDQSRPLRISTLGLIFKLLDQFAMIRNNQAPVLYKILTFSLIENIEDEVTREFMMHSFSEIYQNHQSIPVIILVEPLLRIMQVNEKPYPLNIFDFEFYSDLAKHPKLTASPFGLQLMDQFAKIYLNSPLWAQPASVPLVILADRFQQDPNIQDFLMKFVSITLTSVLSLKRAFELVQTKGKPKQLALPSSQGPDGHNLAEEDDHTKKIRRYNIVTITKKILNLKISEEFNDQIKDMVLSINRRHKQLYGTMNKGLVHLLEFWFAKGKVAMDDYIKQMDDMEKKQVEDEEKRVAKAARVEEVARIKAKYYHQENKDQKGYYSERDFENASQASGQPGSPGRQNSQGAMRALVPWIHKEPKNPIEKKALQQIETIKQKRDEKAFKQKMDEEKKKAIDEKKKHNLQEELQKRKYEMGLIRKEDNQQVAVYQATQETPRNQASAKPTKQADLDNMRLLDLENDEEDREKDGVKILLQKYQKPFKFLFNKYAMSRSQHKKVQSFDYYGDKTINLAEVNKLLRDHDINQNMINKDQLQTIIRLLNNKLYRRLDLSALDFGAYMQLVVQIAHFIYQKNYSHLSPSEMVLRLIQHFEKATRSRGQSTLLYEDPDITSIGDQDVLKEMNKRLRDNPEMMIPEGFYKVTEKEQIFKYELPGYLEIDENKKICLEVLDQIMSENMGFHILEALVSYEQRVKVKPRIKQVSNIMPQQNASIQYMRPVEKKSFVAANQSQNQMQPKPVPVEQYKKPQLGVDLKLALYQLSKNYSTAADRNQLQETAEVLEEILLAVEQGKEELPEREKIKFTKDVWNKAKEDKKLKELEERELEKQREEKRLKRKHQLQEEMEKLKDGKKVQIEETKKAQYEREKEEKEKAKQQKEELKKKMEQRKIVTEDTKKLKLEELQKQKQDEEFKNFQEIQAKKQNQKEFMQKQKEKLGQEFSKRKKEQEDTEKAKQEFEEWKKEKQHKVKTQMESYIKQNKDSLKAEARERQQIKEFYSQPDVQAVFIKFDKALEYLFKFYASQDKKEISFNLGQLMQMVNFNEFIKFGYQTYITPTIVPNDDMVMIFRALVREKREELSQKEIDEIGTGVNSLNLEDFKKALIRIAILGQDLLGGKGGQRLEAKLLEKLEQNQGKPPKIATRSRGRSIVSSAATSKRNLLQKQNSTAAMGGDTQVSRQQSQSRKTKEQKIIEDLQKEKERQEKMFSVKIEDKRMSKPFDVSIISAHTIEGLLKFIQLQPEDNPHKLDKKLNQQRIEIQGQKPNKVKKSMVMSQKDLSDMKSGQEDGQQAQGGSNYNSLQEVDINELNSVSGVEMENIISPDGKKENWEVKKQQ</sequence>
<keyword evidence="1" id="KW-0175">Coiled coil</keyword>
<keyword evidence="4" id="KW-1185">Reference proteome</keyword>
<feature type="region of interest" description="Disordered" evidence="2">
    <location>
        <begin position="1239"/>
        <end position="1296"/>
    </location>
</feature>
<evidence type="ECO:0000313" key="4">
    <source>
        <dbReference type="Proteomes" id="UP000039865"/>
    </source>
</evidence>
<gene>
    <name evidence="3" type="primary">Contig4014.g4301</name>
    <name evidence="3" type="ORF">STYLEM_5823</name>
</gene>
<feature type="compositionally biased region" description="Polar residues" evidence="2">
    <location>
        <begin position="742"/>
        <end position="759"/>
    </location>
</feature>
<feature type="compositionally biased region" description="Polar residues" evidence="2">
    <location>
        <begin position="1557"/>
        <end position="1591"/>
    </location>
</feature>
<feature type="compositionally biased region" description="Basic and acidic residues" evidence="2">
    <location>
        <begin position="1730"/>
        <end position="1742"/>
    </location>
</feature>
<evidence type="ECO:0000313" key="3">
    <source>
        <dbReference type="EMBL" id="CDW76858.1"/>
    </source>
</evidence>
<dbReference type="OrthoDB" id="312045at2759"/>
<dbReference type="InterPro" id="IPR016024">
    <property type="entry name" value="ARM-type_fold"/>
</dbReference>
<feature type="region of interest" description="Disordered" evidence="2">
    <location>
        <begin position="1541"/>
        <end position="1596"/>
    </location>
</feature>
<organism evidence="3 4">
    <name type="scientific">Stylonychia lemnae</name>
    <name type="common">Ciliate</name>
    <dbReference type="NCBI Taxonomy" id="5949"/>
    <lineage>
        <taxon>Eukaryota</taxon>
        <taxon>Sar</taxon>
        <taxon>Alveolata</taxon>
        <taxon>Ciliophora</taxon>
        <taxon>Intramacronucleata</taxon>
        <taxon>Spirotrichea</taxon>
        <taxon>Stichotrichia</taxon>
        <taxon>Sporadotrichida</taxon>
        <taxon>Oxytrichidae</taxon>
        <taxon>Stylonychinae</taxon>
        <taxon>Stylonychia</taxon>
    </lineage>
</organism>